<evidence type="ECO:0000313" key="2">
    <source>
        <dbReference type="EMBL" id="QBA63912.1"/>
    </source>
</evidence>
<dbReference type="Proteomes" id="UP000290889">
    <property type="component" value="Chromosome"/>
</dbReference>
<dbReference type="Gene3D" id="3.30.70.100">
    <property type="match status" value="1"/>
</dbReference>
<sequence length="98" mass="11664">MIVRIVKLQFKKENISSFERIFDATKDKIRGFEGCSLLELYQDASDSTLFFTYSQWETEEHLEAYRNSDFFKDVWGRTKKLFADKPEAWSVQKVHSLN</sequence>
<organism evidence="2 3">
    <name type="scientific">Muriicola soli</name>
    <dbReference type="NCBI Taxonomy" id="2507538"/>
    <lineage>
        <taxon>Bacteria</taxon>
        <taxon>Pseudomonadati</taxon>
        <taxon>Bacteroidota</taxon>
        <taxon>Flavobacteriia</taxon>
        <taxon>Flavobacteriales</taxon>
        <taxon>Flavobacteriaceae</taxon>
        <taxon>Muriicola</taxon>
    </lineage>
</organism>
<evidence type="ECO:0000259" key="1">
    <source>
        <dbReference type="PROSITE" id="PS51725"/>
    </source>
</evidence>
<dbReference type="KEGG" id="mur:EQY75_04785"/>
<proteinExistence type="predicted"/>
<dbReference type="RefSeq" id="WP_129603352.1">
    <property type="nucleotide sequence ID" value="NZ_CP035544.1"/>
</dbReference>
<dbReference type="SUPFAM" id="SSF54909">
    <property type="entry name" value="Dimeric alpha+beta barrel"/>
    <property type="match status" value="1"/>
</dbReference>
<dbReference type="OrthoDB" id="1120859at2"/>
<feature type="domain" description="ABM" evidence="1">
    <location>
        <begin position="2"/>
        <end position="91"/>
    </location>
</feature>
<keyword evidence="2" id="KW-0503">Monooxygenase</keyword>
<dbReference type="PROSITE" id="PS51725">
    <property type="entry name" value="ABM"/>
    <property type="match status" value="1"/>
</dbReference>
<dbReference type="EMBL" id="CP035544">
    <property type="protein sequence ID" value="QBA63912.1"/>
    <property type="molecule type" value="Genomic_DNA"/>
</dbReference>
<gene>
    <name evidence="2" type="ORF">EQY75_04785</name>
</gene>
<keyword evidence="2" id="KW-0560">Oxidoreductase</keyword>
<protein>
    <submittedName>
        <fullName evidence="2">Antibiotic biosynthesis monooxygenase</fullName>
    </submittedName>
</protein>
<accession>A0A411E8A7</accession>
<dbReference type="Pfam" id="PF03992">
    <property type="entry name" value="ABM"/>
    <property type="match status" value="1"/>
</dbReference>
<dbReference type="AlphaFoldDB" id="A0A411E8A7"/>
<reference evidence="2 3" key="1">
    <citation type="submission" date="2019-01" db="EMBL/GenBank/DDBJ databases">
        <title>Muriicola soli sp. nov., isolated from soil.</title>
        <authorList>
            <person name="Kang H.J."/>
            <person name="Kim S.B."/>
        </authorList>
    </citation>
    <scope>NUCLEOTIDE SEQUENCE [LARGE SCALE GENOMIC DNA]</scope>
    <source>
        <strain evidence="2 3">MMS17-SY002</strain>
    </source>
</reference>
<dbReference type="InterPro" id="IPR011008">
    <property type="entry name" value="Dimeric_a/b-barrel"/>
</dbReference>
<dbReference type="GO" id="GO:0004497">
    <property type="term" value="F:monooxygenase activity"/>
    <property type="evidence" value="ECO:0007669"/>
    <property type="project" value="UniProtKB-KW"/>
</dbReference>
<evidence type="ECO:0000313" key="3">
    <source>
        <dbReference type="Proteomes" id="UP000290889"/>
    </source>
</evidence>
<keyword evidence="3" id="KW-1185">Reference proteome</keyword>
<dbReference type="InterPro" id="IPR007138">
    <property type="entry name" value="ABM_dom"/>
</dbReference>
<name>A0A411E8A7_9FLAO</name>